<dbReference type="Proteomes" id="UP000069620">
    <property type="component" value="Unassembled WGS sequence"/>
</dbReference>
<proteinExistence type="predicted"/>
<dbReference type="EMBL" id="BCSX01000054">
    <property type="protein sequence ID" value="GAS92255.1"/>
    <property type="molecule type" value="Genomic_DNA"/>
</dbReference>
<dbReference type="Pfam" id="PF05960">
    <property type="entry name" value="DUF885"/>
    <property type="match status" value="1"/>
</dbReference>
<evidence type="ECO:0008006" key="4">
    <source>
        <dbReference type="Google" id="ProtNLM"/>
    </source>
</evidence>
<reference evidence="3" key="1">
    <citation type="journal article" date="2016" name="Genome Announc.">
        <title>Draft Genome Sequences of Five Rapidly Growing Mycobacterium Species, M. thermoresistibile, M. fortuitum subsp. acetamidolyticum, M. canariasense, M. brisbanense, and M. novocastrense.</title>
        <authorList>
            <person name="Katahira K."/>
            <person name="Ogura Y."/>
            <person name="Gotoh Y."/>
            <person name="Hayashi T."/>
        </authorList>
    </citation>
    <scope>NUCLEOTIDE SEQUENCE [LARGE SCALE GENOMIC DNA]</scope>
    <source>
        <strain evidence="3">JCM15654</strain>
    </source>
</reference>
<comment type="caution">
    <text evidence="2">The sequence shown here is derived from an EMBL/GenBank/DDBJ whole genome shotgun (WGS) entry which is preliminary data.</text>
</comment>
<sequence length="579" mass="64178">MKRLGSTLTVLVLAIGFLQACDKRAEPAAGSGDTAFQQLTAEILEYTYRQNPSHATSLGIHKYDDVIADYSAAALAADTEAVKAFRARLDGIDADTLTLDNQLDLEQTEHALDGTLLQNEVIRRWAKDPDLYSSGITNDAFVMISRNFAPPEQRLRSLTNRLKLMPNALSAARDNLDDPPRIYTQIAIDQLDGNRDFFAKDVPAAFTEVKDKTLLDDFAKANAGVIAALDDYKAWLQNDLLPRSNGSFAYGADTYRKVLAADEMITTPLPDLLNIAEADLKRNQQAFDDAAHAIDPAKAPLDVLADVQKDYPPPAQLLAVTQSNLDSVEQFVRDKQIVDVPPAPAARVVETPPFLRATTSASMDIPGPFEKVATEAYFNMTLPDPAWPKPEQDEFMAQWYRPAISNVSVHEVWPGHYLQFLYAKDYPSDIRKVFGAASNFEGWAHYCEQMMLDEGLHGGDPRDRLAQLQDALLRDVRFIVGIKMHTEGMTVEQAQQMFVEQAHEPAPVAESEAKRGTSDATYGYYTMGKLAILKLRDDYKAKMGDAYSLKGFHDAFVKIGPLPLPLIRKAMLGETGDLF</sequence>
<dbReference type="PROSITE" id="PS51257">
    <property type="entry name" value="PROKAR_LIPOPROTEIN"/>
    <property type="match status" value="1"/>
</dbReference>
<feature type="signal peptide" evidence="1">
    <location>
        <begin position="1"/>
        <end position="20"/>
    </location>
</feature>
<accession>A0A117I7Y0</accession>
<gene>
    <name evidence="2" type="ORF">RMCB_6351</name>
</gene>
<dbReference type="InterPro" id="IPR010281">
    <property type="entry name" value="DUF885"/>
</dbReference>
<reference evidence="3" key="2">
    <citation type="submission" date="2016-02" db="EMBL/GenBank/DDBJ databases">
        <title>Draft genome sequence of five rapidly growing Mycobacterium species.</title>
        <authorList>
            <person name="Katahira K."/>
            <person name="Gotou Y."/>
            <person name="Iida K."/>
            <person name="Ogura Y."/>
            <person name="Hayashi T."/>
        </authorList>
    </citation>
    <scope>NUCLEOTIDE SEQUENCE [LARGE SCALE GENOMIC DNA]</scope>
    <source>
        <strain evidence="3">JCM15654</strain>
    </source>
</reference>
<dbReference type="PANTHER" id="PTHR33361:SF15">
    <property type="entry name" value="DUF885 FAMILY LIPOPROTEIN"/>
    <property type="match status" value="1"/>
</dbReference>
<dbReference type="RefSeq" id="WP_062831938.1">
    <property type="nucleotide sequence ID" value="NZ_BCSX01000054.1"/>
</dbReference>
<name>A0A117I7Y0_9MYCO</name>
<dbReference type="STRING" id="146020.RMCB_6351"/>
<keyword evidence="1" id="KW-0732">Signal</keyword>
<keyword evidence="3" id="KW-1185">Reference proteome</keyword>
<dbReference type="PANTHER" id="PTHR33361">
    <property type="entry name" value="GLR0591 PROTEIN"/>
    <property type="match status" value="1"/>
</dbReference>
<evidence type="ECO:0000256" key="1">
    <source>
        <dbReference type="SAM" id="SignalP"/>
    </source>
</evidence>
<feature type="chain" id="PRO_5039648106" description="DUF885 domain-containing protein" evidence="1">
    <location>
        <begin position="21"/>
        <end position="579"/>
    </location>
</feature>
<organism evidence="2 3">
    <name type="scientific">Mycolicibacterium brisbanense</name>
    <dbReference type="NCBI Taxonomy" id="146020"/>
    <lineage>
        <taxon>Bacteria</taxon>
        <taxon>Bacillati</taxon>
        <taxon>Actinomycetota</taxon>
        <taxon>Actinomycetes</taxon>
        <taxon>Mycobacteriales</taxon>
        <taxon>Mycobacteriaceae</taxon>
        <taxon>Mycolicibacterium</taxon>
    </lineage>
</organism>
<dbReference type="OrthoDB" id="9760040at2"/>
<protein>
    <recommendedName>
        <fullName evidence="4">DUF885 domain-containing protein</fullName>
    </recommendedName>
</protein>
<evidence type="ECO:0000313" key="3">
    <source>
        <dbReference type="Proteomes" id="UP000069620"/>
    </source>
</evidence>
<evidence type="ECO:0000313" key="2">
    <source>
        <dbReference type="EMBL" id="GAS92255.1"/>
    </source>
</evidence>
<dbReference type="AlphaFoldDB" id="A0A117I7Y0"/>